<reference evidence="4 5" key="1">
    <citation type="submission" date="2013-09" db="EMBL/GenBank/DDBJ databases">
        <title>Whole genome shotgun sequence of Novosphingobium tardaugens NBRC 16725.</title>
        <authorList>
            <person name="Isaki S."/>
            <person name="Hosoyama A."/>
            <person name="Tsuchikane K."/>
            <person name="Katsumata H."/>
            <person name="Ando Y."/>
            <person name="Yamazaki S."/>
            <person name="Fujita N."/>
        </authorList>
    </citation>
    <scope>NUCLEOTIDE SEQUENCE [LARGE SCALE GENOMIC DNA]</scope>
    <source>
        <strain evidence="4 5">NBRC 16725</strain>
    </source>
</reference>
<keyword evidence="5" id="KW-1185">Reference proteome</keyword>
<evidence type="ECO:0000256" key="3">
    <source>
        <dbReference type="ARBA" id="ARBA00023002"/>
    </source>
</evidence>
<name>U2YLW7_9SPHN</name>
<comment type="pathway">
    <text evidence="1">Cofactor biosynthesis; adenosylcobalamin biosynthesis.</text>
</comment>
<dbReference type="NCBIfam" id="NF005968">
    <property type="entry name" value="PRK08057.1-2"/>
    <property type="match status" value="1"/>
</dbReference>
<dbReference type="Proteomes" id="UP000016568">
    <property type="component" value="Unassembled WGS sequence"/>
</dbReference>
<dbReference type="RefSeq" id="WP_021690580.1">
    <property type="nucleotide sequence ID" value="NZ_BASZ01000006.1"/>
</dbReference>
<dbReference type="PANTHER" id="PTHR36925">
    <property type="entry name" value="COBALT-PRECORRIN-6A REDUCTASE"/>
    <property type="match status" value="1"/>
</dbReference>
<evidence type="ECO:0000256" key="1">
    <source>
        <dbReference type="ARBA" id="ARBA00004953"/>
    </source>
</evidence>
<accession>U2YLW7</accession>
<dbReference type="UniPathway" id="UPA00148"/>
<comment type="caution">
    <text evidence="4">The sequence shown here is derived from an EMBL/GenBank/DDBJ whole genome shotgun (WGS) entry which is preliminary data.</text>
</comment>
<sequence>MPNLLLLGGTTEASALARLLAERGISAVLSYAGRTRAPVAQPLPVRIGGFGGVAGLAAYLREQRVTHLVDATHPFAATMSAHAVEAAQMAGIPLIALTRPGWQSAAGDRWTHVSDIAGAVSALAGPPRRVMLALGRMHVDAFAAQPQHHYLLRFVDAPDKLPALPHHDLVVDRGPFTVAGDTRQLQGHAIDLVVCKNAGGTGAEAKLVAARNLGLPVLMIDRPALPVRIEVYRPKEVLAWLDHAGTSTTERGV</sequence>
<dbReference type="InterPro" id="IPR003723">
    <property type="entry name" value="Precorrin-6x_reduct"/>
</dbReference>
<gene>
    <name evidence="4" type="primary">cobK</name>
    <name evidence="4" type="ORF">NT2_06_01140</name>
</gene>
<dbReference type="EMBL" id="BASZ01000006">
    <property type="protein sequence ID" value="GAD49675.1"/>
    <property type="molecule type" value="Genomic_DNA"/>
</dbReference>
<protein>
    <submittedName>
        <fullName evidence="4">Precorrin-6A reductase</fullName>
    </submittedName>
</protein>
<proteinExistence type="predicted"/>
<dbReference type="PROSITE" id="PS51014">
    <property type="entry name" value="COBK_CBIJ"/>
    <property type="match status" value="1"/>
</dbReference>
<dbReference type="Pfam" id="PF02571">
    <property type="entry name" value="CbiJ"/>
    <property type="match status" value="1"/>
</dbReference>
<dbReference type="KEGG" id="ntd:EGO55_18820"/>
<dbReference type="AlphaFoldDB" id="U2YLW7"/>
<keyword evidence="2" id="KW-0169">Cobalamin biosynthesis</keyword>
<evidence type="ECO:0000313" key="4">
    <source>
        <dbReference type="EMBL" id="GAD49675.1"/>
    </source>
</evidence>
<dbReference type="OrthoDB" id="5183775at2"/>
<dbReference type="GO" id="GO:0009236">
    <property type="term" value="P:cobalamin biosynthetic process"/>
    <property type="evidence" value="ECO:0007669"/>
    <property type="project" value="UniProtKB-UniPathway"/>
</dbReference>
<dbReference type="eggNOG" id="COG2099">
    <property type="taxonomic scope" value="Bacteria"/>
</dbReference>
<dbReference type="GO" id="GO:0016994">
    <property type="term" value="F:precorrin-6A reductase activity"/>
    <property type="evidence" value="ECO:0007669"/>
    <property type="project" value="InterPro"/>
</dbReference>
<dbReference type="PANTHER" id="PTHR36925:SF1">
    <property type="entry name" value="COBALT-PRECORRIN-6A REDUCTASE"/>
    <property type="match status" value="1"/>
</dbReference>
<keyword evidence="3" id="KW-0560">Oxidoreductase</keyword>
<organism evidence="4 5">
    <name type="scientific">Caenibius tardaugens NBRC 16725</name>
    <dbReference type="NCBI Taxonomy" id="1219035"/>
    <lineage>
        <taxon>Bacteria</taxon>
        <taxon>Pseudomonadati</taxon>
        <taxon>Pseudomonadota</taxon>
        <taxon>Alphaproteobacteria</taxon>
        <taxon>Sphingomonadales</taxon>
        <taxon>Erythrobacteraceae</taxon>
        <taxon>Caenibius</taxon>
    </lineage>
</organism>
<evidence type="ECO:0000313" key="5">
    <source>
        <dbReference type="Proteomes" id="UP000016568"/>
    </source>
</evidence>
<evidence type="ECO:0000256" key="2">
    <source>
        <dbReference type="ARBA" id="ARBA00022573"/>
    </source>
</evidence>